<dbReference type="GeneID" id="112270927"/>
<proteinExistence type="predicted"/>
<dbReference type="EnsemblPlants" id="KQK04712">
    <property type="protein sequence ID" value="KQK04712"/>
    <property type="gene ID" value="BRADI_2g15471v3"/>
</dbReference>
<name>A0A0Q3FZC1_BRADI</name>
<dbReference type="Gramene" id="KQK04712">
    <property type="protein sequence ID" value="KQK04712"/>
    <property type="gene ID" value="BRADI_2g15471v3"/>
</dbReference>
<evidence type="ECO:0000313" key="2">
    <source>
        <dbReference type="EMBL" id="KQK04712.1"/>
    </source>
</evidence>
<evidence type="ECO:0000313" key="3">
    <source>
        <dbReference type="EnsemblPlants" id="KQK04712"/>
    </source>
</evidence>
<sequence>MHMQVLRLLAARRAVPTIASASAADACCHESQDEGPFFDLDFRASSVRASSASSGSGSDSDESCDFVISLQRSRSSSALPFQEPKRSKLVGLRTLSFGARSKAAHFPRRRSSCSSSSARSSSSSSLTLRLFMDTPDRTEEDDDAVESPRSRRAAPSGDAIRRCLSSISRRLTRFRTVDAGRRLRKCHSAPAPASRSDDSALQTQDGIAGAIAHCKESFHRGI</sequence>
<reference evidence="3" key="3">
    <citation type="submission" date="2018-08" db="UniProtKB">
        <authorList>
            <consortium name="EnsemblPlants"/>
        </authorList>
    </citation>
    <scope>IDENTIFICATION</scope>
    <source>
        <strain evidence="3">cv. Bd21</strain>
    </source>
</reference>
<dbReference type="Proteomes" id="UP000008810">
    <property type="component" value="Chromosome 2"/>
</dbReference>
<organism evidence="2">
    <name type="scientific">Brachypodium distachyon</name>
    <name type="common">Purple false brome</name>
    <name type="synonym">Trachynia distachya</name>
    <dbReference type="NCBI Taxonomy" id="15368"/>
    <lineage>
        <taxon>Eukaryota</taxon>
        <taxon>Viridiplantae</taxon>
        <taxon>Streptophyta</taxon>
        <taxon>Embryophyta</taxon>
        <taxon>Tracheophyta</taxon>
        <taxon>Spermatophyta</taxon>
        <taxon>Magnoliopsida</taxon>
        <taxon>Liliopsida</taxon>
        <taxon>Poales</taxon>
        <taxon>Poaceae</taxon>
        <taxon>BOP clade</taxon>
        <taxon>Pooideae</taxon>
        <taxon>Stipodae</taxon>
        <taxon>Brachypodieae</taxon>
        <taxon>Brachypodium</taxon>
    </lineage>
</organism>
<dbReference type="PANTHER" id="PTHR33929">
    <property type="entry name" value="MEMBRANE-ASSOCIATED KINASE REGULATOR 2-RELATED"/>
    <property type="match status" value="1"/>
</dbReference>
<evidence type="ECO:0000256" key="1">
    <source>
        <dbReference type="SAM" id="MobiDB-lite"/>
    </source>
</evidence>
<gene>
    <name evidence="3" type="primary">LOC112270927</name>
    <name evidence="2" type="ORF">BRADI_2g15471v3</name>
</gene>
<dbReference type="InterPro" id="IPR039619">
    <property type="entry name" value="MAKR2/5"/>
</dbReference>
<accession>A0A0Q3FZC1</accession>
<reference evidence="2 3" key="1">
    <citation type="journal article" date="2010" name="Nature">
        <title>Genome sequencing and analysis of the model grass Brachypodium distachyon.</title>
        <authorList>
            <consortium name="International Brachypodium Initiative"/>
        </authorList>
    </citation>
    <scope>NUCLEOTIDE SEQUENCE [LARGE SCALE GENOMIC DNA]</scope>
    <source>
        <strain evidence="2">Bd21</strain>
        <strain evidence="3">cv. Bd21</strain>
    </source>
</reference>
<dbReference type="EMBL" id="CM000881">
    <property type="protein sequence ID" value="KQK04712.1"/>
    <property type="molecule type" value="Genomic_DNA"/>
</dbReference>
<evidence type="ECO:0000313" key="4">
    <source>
        <dbReference type="Proteomes" id="UP000008810"/>
    </source>
</evidence>
<protein>
    <submittedName>
        <fullName evidence="2 3">Uncharacterized protein</fullName>
    </submittedName>
</protein>
<dbReference type="GO" id="GO:0016020">
    <property type="term" value="C:membrane"/>
    <property type="evidence" value="ECO:0000318"/>
    <property type="project" value="GO_Central"/>
</dbReference>
<keyword evidence="4" id="KW-1185">Reference proteome</keyword>
<dbReference type="PANTHER" id="PTHR33929:SF7">
    <property type="entry name" value="OS05G0584400 PROTEIN"/>
    <property type="match status" value="1"/>
</dbReference>
<dbReference type="AlphaFoldDB" id="A0A0Q3FZC1"/>
<feature type="compositionally biased region" description="Low complexity" evidence="1">
    <location>
        <begin position="112"/>
        <end position="125"/>
    </location>
</feature>
<reference evidence="2" key="2">
    <citation type="submission" date="2017-06" db="EMBL/GenBank/DDBJ databases">
        <title>WGS assembly of Brachypodium distachyon.</title>
        <authorList>
            <consortium name="The International Brachypodium Initiative"/>
            <person name="Lucas S."/>
            <person name="Harmon-Smith M."/>
            <person name="Lail K."/>
            <person name="Tice H."/>
            <person name="Grimwood J."/>
            <person name="Bruce D."/>
            <person name="Barry K."/>
            <person name="Shu S."/>
            <person name="Lindquist E."/>
            <person name="Wang M."/>
            <person name="Pitluck S."/>
            <person name="Vogel J.P."/>
            <person name="Garvin D.F."/>
            <person name="Mockler T.C."/>
            <person name="Schmutz J."/>
            <person name="Rokhsar D."/>
            <person name="Bevan M.W."/>
        </authorList>
    </citation>
    <scope>NUCLEOTIDE SEQUENCE</scope>
    <source>
        <strain evidence="2">Bd21</strain>
    </source>
</reference>
<dbReference type="RefSeq" id="XP_024315374.1">
    <property type="nucleotide sequence ID" value="XM_024459606.1"/>
</dbReference>
<dbReference type="GO" id="GO:0005886">
    <property type="term" value="C:plasma membrane"/>
    <property type="evidence" value="ECO:0007669"/>
    <property type="project" value="InterPro"/>
</dbReference>
<dbReference type="OrthoDB" id="689803at2759"/>
<feature type="region of interest" description="Disordered" evidence="1">
    <location>
        <begin position="108"/>
        <end position="157"/>
    </location>
</feature>